<dbReference type="Gene3D" id="2.60.120.260">
    <property type="entry name" value="Galactose-binding domain-like"/>
    <property type="match status" value="1"/>
</dbReference>
<evidence type="ECO:0000259" key="3">
    <source>
        <dbReference type="SMART" id="SM00939"/>
    </source>
</evidence>
<dbReference type="InterPro" id="IPR000383">
    <property type="entry name" value="Xaa-Pro-like_dom"/>
</dbReference>
<dbReference type="Pfam" id="PF02129">
    <property type="entry name" value="Peptidase_S15"/>
    <property type="match status" value="1"/>
</dbReference>
<reference evidence="4 5" key="1">
    <citation type="submission" date="2018-01" db="EMBL/GenBank/DDBJ databases">
        <title>Draft genome sequence of Jiangella sp. GTF31.</title>
        <authorList>
            <person name="Sahin N."/>
            <person name="Ay H."/>
            <person name="Saygin H."/>
        </authorList>
    </citation>
    <scope>NUCLEOTIDE SEQUENCE [LARGE SCALE GENOMIC DNA]</scope>
    <source>
        <strain evidence="4 5">GTF31</strain>
    </source>
</reference>
<evidence type="ECO:0000313" key="5">
    <source>
        <dbReference type="Proteomes" id="UP000248764"/>
    </source>
</evidence>
<gene>
    <name evidence="4" type="ORF">C1I92_07665</name>
</gene>
<accession>A0A2W2BCB7</accession>
<dbReference type="SMART" id="SM00939">
    <property type="entry name" value="PepX_C"/>
    <property type="match status" value="1"/>
</dbReference>
<dbReference type="PANTHER" id="PTHR43056">
    <property type="entry name" value="PEPTIDASE S9 PROLYL OLIGOPEPTIDASE"/>
    <property type="match status" value="1"/>
</dbReference>
<protein>
    <recommendedName>
        <fullName evidence="3">Xaa-Pro dipeptidyl-peptidase C-terminal domain-containing protein</fullName>
    </recommendedName>
</protein>
<dbReference type="InterPro" id="IPR013736">
    <property type="entry name" value="Xaa-Pro_dipept_C"/>
</dbReference>
<dbReference type="RefSeq" id="WP_111254075.1">
    <property type="nucleotide sequence ID" value="NZ_POTW01000013.1"/>
</dbReference>
<dbReference type="Pfam" id="PF08530">
    <property type="entry name" value="PepX_C"/>
    <property type="match status" value="1"/>
</dbReference>
<feature type="region of interest" description="Disordered" evidence="2">
    <location>
        <begin position="577"/>
        <end position="605"/>
    </location>
</feature>
<evidence type="ECO:0000313" key="4">
    <source>
        <dbReference type="EMBL" id="PZF84735.1"/>
    </source>
</evidence>
<keyword evidence="5" id="KW-1185">Reference proteome</keyword>
<dbReference type="NCBIfam" id="TIGR00976">
    <property type="entry name" value="CocE_NonD"/>
    <property type="match status" value="2"/>
</dbReference>
<dbReference type="InterPro" id="IPR050585">
    <property type="entry name" value="Xaa-Pro_dipeptidyl-ppase/CocE"/>
</dbReference>
<organism evidence="4 5">
    <name type="scientific">Jiangella anatolica</name>
    <dbReference type="NCBI Taxonomy" id="2670374"/>
    <lineage>
        <taxon>Bacteria</taxon>
        <taxon>Bacillati</taxon>
        <taxon>Actinomycetota</taxon>
        <taxon>Actinomycetes</taxon>
        <taxon>Jiangellales</taxon>
        <taxon>Jiangellaceae</taxon>
        <taxon>Jiangella</taxon>
    </lineage>
</organism>
<evidence type="ECO:0000256" key="2">
    <source>
        <dbReference type="SAM" id="MobiDB-lite"/>
    </source>
</evidence>
<name>A0A2W2BCB7_9ACTN</name>
<feature type="domain" description="Xaa-Pro dipeptidyl-peptidase C-terminal" evidence="3">
    <location>
        <begin position="369"/>
        <end position="610"/>
    </location>
</feature>
<dbReference type="GO" id="GO:0008239">
    <property type="term" value="F:dipeptidyl-peptidase activity"/>
    <property type="evidence" value="ECO:0007669"/>
    <property type="project" value="InterPro"/>
</dbReference>
<dbReference type="Proteomes" id="UP000248764">
    <property type="component" value="Unassembled WGS sequence"/>
</dbReference>
<dbReference type="SUPFAM" id="SSF53474">
    <property type="entry name" value="alpha/beta-Hydrolases"/>
    <property type="match status" value="1"/>
</dbReference>
<proteinExistence type="predicted"/>
<comment type="caution">
    <text evidence="4">The sequence shown here is derived from an EMBL/GenBank/DDBJ whole genome shotgun (WGS) entry which is preliminary data.</text>
</comment>
<dbReference type="PANTHER" id="PTHR43056:SF10">
    <property type="entry name" value="COCE_NOND FAMILY, PUTATIVE (AFU_ORTHOLOGUE AFUA_7G00600)-RELATED"/>
    <property type="match status" value="1"/>
</dbReference>
<evidence type="ECO:0000256" key="1">
    <source>
        <dbReference type="ARBA" id="ARBA00022801"/>
    </source>
</evidence>
<sequence length="620" mass="68570">MTALPDALAGLLAATASGTPEPRFDAEAIRRETVRMPARDGTLLAADVYRPPVTPAPAVAIRTPYGRRQLAESLLTLARRGYVVVAQDCRGTGDSEPDRWDFMVHEREDSVDLVEWITRQDWYSGFVGALGGSYAGWMQWCTALHPAMSAIAPEVAGFGVGRPARGPNSYLFVNSYSRSVGKGADQLALGYEEAERRMRAETLAGGWFNEPLDAPFPASLRERHPRLRTLPPDAAREWLWEHYRAADPAGRAELVTTALGGNRVTYEDLSRWSALFPRRVGDGYLFPRAADGELFGALRTPSLSITGWYDWGLDYTLATWERLVRLAPEPVRSRSRLLITPAAHHRPGYREGREDHPELDRVYRSAHILDLLDHWYTAVREDRLDDWPAVVYYLMGANEWRSAPAWPPPEATVRELYLGAGGTLTARPPSAPSEPDRFTYDPADPVPTVGGSLVSSVYVPGSVDVAAVQARADVLTYTTAPLEHDLDVAGPLRLVLYASSSAVDTDFTARLTDVFQDGRAIQLQSATLRARFRHPGGEVAPLEPGRVYRLDVDLWATANRFRAGHRIRLDVTSSDFPRFDRNTNRGGEPGPPVPAEQAVFHDPRHPSRLVLSVLPQGESA</sequence>
<dbReference type="AlphaFoldDB" id="A0A2W2BCB7"/>
<dbReference type="SUPFAM" id="SSF49785">
    <property type="entry name" value="Galactose-binding domain-like"/>
    <property type="match status" value="1"/>
</dbReference>
<dbReference type="InterPro" id="IPR029058">
    <property type="entry name" value="AB_hydrolase_fold"/>
</dbReference>
<keyword evidence="1" id="KW-0378">Hydrolase</keyword>
<dbReference type="InterPro" id="IPR005674">
    <property type="entry name" value="CocE/Ser_esterase"/>
</dbReference>
<dbReference type="Gene3D" id="3.40.50.1820">
    <property type="entry name" value="alpha/beta hydrolase"/>
    <property type="match status" value="2"/>
</dbReference>
<dbReference type="EMBL" id="POTW01000013">
    <property type="protein sequence ID" value="PZF84735.1"/>
    <property type="molecule type" value="Genomic_DNA"/>
</dbReference>
<dbReference type="InterPro" id="IPR008979">
    <property type="entry name" value="Galactose-bd-like_sf"/>
</dbReference>